<reference evidence="4" key="1">
    <citation type="submission" date="2021-07" db="EMBL/GenBank/DDBJ databases">
        <title>Genome Resource of American Ginseng Black Spot Pathogen Alternaria panax.</title>
        <authorList>
            <person name="Qiu C."/>
            <person name="Wang W."/>
            <person name="Liu Z."/>
        </authorList>
    </citation>
    <scope>NUCLEOTIDE SEQUENCE</scope>
    <source>
        <strain evidence="4">BNCC115425</strain>
    </source>
</reference>
<dbReference type="AlphaFoldDB" id="A0AAD4I6I7"/>
<accession>A0AAD4I6I7</accession>
<feature type="transmembrane region" description="Helical" evidence="2">
    <location>
        <begin position="191"/>
        <end position="210"/>
    </location>
</feature>
<name>A0AAD4I6I7_9PLEO</name>
<keyword evidence="2" id="KW-0472">Membrane</keyword>
<feature type="domain" description="DUF6536" evidence="3">
    <location>
        <begin position="149"/>
        <end position="286"/>
    </location>
</feature>
<evidence type="ECO:0000259" key="3">
    <source>
        <dbReference type="Pfam" id="PF20163"/>
    </source>
</evidence>
<dbReference type="EMBL" id="JAANER010000007">
    <property type="protein sequence ID" value="KAG9187588.1"/>
    <property type="molecule type" value="Genomic_DNA"/>
</dbReference>
<keyword evidence="2" id="KW-0812">Transmembrane</keyword>
<evidence type="ECO:0000313" key="5">
    <source>
        <dbReference type="Proteomes" id="UP001199106"/>
    </source>
</evidence>
<dbReference type="InterPro" id="IPR046623">
    <property type="entry name" value="DUF6536"/>
</dbReference>
<feature type="region of interest" description="Disordered" evidence="1">
    <location>
        <begin position="19"/>
        <end position="105"/>
    </location>
</feature>
<evidence type="ECO:0000313" key="4">
    <source>
        <dbReference type="EMBL" id="KAG9187588.1"/>
    </source>
</evidence>
<comment type="caution">
    <text evidence="4">The sequence shown here is derived from an EMBL/GenBank/DDBJ whole genome shotgun (WGS) entry which is preliminary data.</text>
</comment>
<gene>
    <name evidence="4" type="ORF">G6011_05459</name>
</gene>
<feature type="compositionally biased region" description="Basic and acidic residues" evidence="1">
    <location>
        <begin position="75"/>
        <end position="86"/>
    </location>
</feature>
<evidence type="ECO:0000256" key="2">
    <source>
        <dbReference type="SAM" id="Phobius"/>
    </source>
</evidence>
<dbReference type="Pfam" id="PF20163">
    <property type="entry name" value="DUF6536"/>
    <property type="match status" value="1"/>
</dbReference>
<feature type="compositionally biased region" description="Polar residues" evidence="1">
    <location>
        <begin position="50"/>
        <end position="69"/>
    </location>
</feature>
<dbReference type="Proteomes" id="UP001199106">
    <property type="component" value="Unassembled WGS sequence"/>
</dbReference>
<sequence length="338" mass="37615">MTGNWTYNRLPTLHKFKHGQHTTDLSTNDKSQDTLGLLDAQDSQIPLRRLSSSQYALSDPSPSTSQYDPTHQHGGHPDSSSRKSFESSELSATGSSTKKSKNLFRRRPLPKYLRGSIKRHAAADVEPARVGRGIWKDQLLSDRSFRTMAATMSVLALGMIILVACNIEHIVKRNNLGSTSVGGKTDSCKRVTHTNTALLLLINICATMVLGMSNTYQQIVTSLKISDLKHALSKFGDSRVGTNSPFNIRHKEYGRKRAWAAWFLLILTSMPVHFLANSLIGPSYTQELPEVVEFNSMVSLPSNTDLEGEGYLSSRLSFPCWSAFRYETSGDLTVRDQY</sequence>
<evidence type="ECO:0000256" key="1">
    <source>
        <dbReference type="SAM" id="MobiDB-lite"/>
    </source>
</evidence>
<organism evidence="4 5">
    <name type="scientific">Alternaria panax</name>
    <dbReference type="NCBI Taxonomy" id="48097"/>
    <lineage>
        <taxon>Eukaryota</taxon>
        <taxon>Fungi</taxon>
        <taxon>Dikarya</taxon>
        <taxon>Ascomycota</taxon>
        <taxon>Pezizomycotina</taxon>
        <taxon>Dothideomycetes</taxon>
        <taxon>Pleosporomycetidae</taxon>
        <taxon>Pleosporales</taxon>
        <taxon>Pleosporineae</taxon>
        <taxon>Pleosporaceae</taxon>
        <taxon>Alternaria</taxon>
        <taxon>Alternaria sect. Panax</taxon>
    </lineage>
</organism>
<feature type="transmembrane region" description="Helical" evidence="2">
    <location>
        <begin position="259"/>
        <end position="280"/>
    </location>
</feature>
<keyword evidence="2" id="KW-1133">Transmembrane helix</keyword>
<feature type="transmembrane region" description="Helical" evidence="2">
    <location>
        <begin position="149"/>
        <end position="171"/>
    </location>
</feature>
<dbReference type="PANTHER" id="PTHR35395">
    <property type="entry name" value="DUF6536 DOMAIN-CONTAINING PROTEIN"/>
    <property type="match status" value="1"/>
</dbReference>
<keyword evidence="5" id="KW-1185">Reference proteome</keyword>
<proteinExistence type="predicted"/>
<dbReference type="PANTHER" id="PTHR35395:SF1">
    <property type="entry name" value="DUF6536 DOMAIN-CONTAINING PROTEIN"/>
    <property type="match status" value="1"/>
</dbReference>
<protein>
    <recommendedName>
        <fullName evidence="3">DUF6536 domain-containing protein</fullName>
    </recommendedName>
</protein>